<dbReference type="EMBL" id="QBIY01012722">
    <property type="protein sequence ID" value="RXN18275.1"/>
    <property type="molecule type" value="Genomic_DNA"/>
</dbReference>
<dbReference type="GO" id="GO:0070328">
    <property type="term" value="P:triglyceride homeostasis"/>
    <property type="evidence" value="ECO:0007669"/>
    <property type="project" value="TreeGrafter"/>
</dbReference>
<dbReference type="GO" id="GO:0006641">
    <property type="term" value="P:triglyceride metabolic process"/>
    <property type="evidence" value="ECO:0007669"/>
    <property type="project" value="TreeGrafter"/>
</dbReference>
<reference evidence="5 6" key="1">
    <citation type="submission" date="2018-03" db="EMBL/GenBank/DDBJ databases">
        <title>Draft genome sequence of Rohu Carp (Labeo rohita).</title>
        <authorList>
            <person name="Das P."/>
            <person name="Kushwaha B."/>
            <person name="Joshi C.G."/>
            <person name="Kumar D."/>
            <person name="Nagpure N.S."/>
            <person name="Sahoo L."/>
            <person name="Das S.P."/>
            <person name="Bit A."/>
            <person name="Patnaik S."/>
            <person name="Meher P.K."/>
            <person name="Jayasankar P."/>
            <person name="Koringa P.G."/>
            <person name="Patel N.V."/>
            <person name="Hinsu A.T."/>
            <person name="Kumar R."/>
            <person name="Pandey M."/>
            <person name="Agarwal S."/>
            <person name="Srivastava S."/>
            <person name="Singh M."/>
            <person name="Iquebal M.A."/>
            <person name="Jaiswal S."/>
            <person name="Angadi U.B."/>
            <person name="Kumar N."/>
            <person name="Raza M."/>
            <person name="Shah T.M."/>
            <person name="Rai A."/>
            <person name="Jena J.K."/>
        </authorList>
    </citation>
    <scope>NUCLEOTIDE SEQUENCE [LARGE SCALE GENOMIC DNA]</scope>
    <source>
        <strain evidence="5">DASCIFA01</strain>
        <tissue evidence="5">Testis</tissue>
    </source>
</reference>
<sequence length="77" mass="8820">MEESLRSYLQEAVEKMGIPKVISYLEPDLTALMDEQGLSLFDLINPEVIPQDGYVIVQLDFGFPHHLLVEFLKKTLN</sequence>
<dbReference type="GO" id="GO:0034197">
    <property type="term" value="P:triglyceride transport"/>
    <property type="evidence" value="ECO:0007669"/>
    <property type="project" value="TreeGrafter"/>
</dbReference>
<dbReference type="AlphaFoldDB" id="A0A498MM64"/>
<dbReference type="Gene3D" id="3.15.20.10">
    <property type="entry name" value="Bactericidal permeability-increasing protein, domain 2"/>
    <property type="match status" value="1"/>
</dbReference>
<dbReference type="STRING" id="84645.A0A498MM64"/>
<evidence type="ECO:0000256" key="3">
    <source>
        <dbReference type="ARBA" id="ARBA00022525"/>
    </source>
</evidence>
<evidence type="ECO:0000313" key="6">
    <source>
        <dbReference type="Proteomes" id="UP000290572"/>
    </source>
</evidence>
<evidence type="ECO:0000256" key="1">
    <source>
        <dbReference type="ARBA" id="ARBA00004613"/>
    </source>
</evidence>
<dbReference type="Proteomes" id="UP000290572">
    <property type="component" value="Unassembled WGS sequence"/>
</dbReference>
<comment type="subcellular location">
    <subcellularLocation>
        <location evidence="1">Secreted</location>
    </subcellularLocation>
</comment>
<dbReference type="InterPro" id="IPR017130">
    <property type="entry name" value="Cholesteryl_ester_transfer"/>
</dbReference>
<comment type="similarity">
    <text evidence="2">Belongs to the BPI/LBP/Plunc superfamily. BPI/LBP family.</text>
</comment>
<keyword evidence="3" id="KW-0964">Secreted</keyword>
<keyword evidence="6" id="KW-1185">Reference proteome</keyword>
<accession>A0A498MM64</accession>
<dbReference type="GO" id="GO:0034375">
    <property type="term" value="P:high-density lipoprotein particle remodeling"/>
    <property type="evidence" value="ECO:0007669"/>
    <property type="project" value="TreeGrafter"/>
</dbReference>
<dbReference type="PANTHER" id="PTHR47616:SF1">
    <property type="entry name" value="CHOLESTERYL ESTER TRANSFER PROTEIN"/>
    <property type="match status" value="1"/>
</dbReference>
<dbReference type="GO" id="GO:0046470">
    <property type="term" value="P:phosphatidylcholine metabolic process"/>
    <property type="evidence" value="ECO:0007669"/>
    <property type="project" value="TreeGrafter"/>
</dbReference>
<protein>
    <submittedName>
        <fullName evidence="5">Cholesteryl ester transfer</fullName>
    </submittedName>
</protein>
<evidence type="ECO:0000313" key="5">
    <source>
        <dbReference type="EMBL" id="RXN18275.1"/>
    </source>
</evidence>
<dbReference type="GO" id="GO:0015485">
    <property type="term" value="F:cholesterol binding"/>
    <property type="evidence" value="ECO:0007669"/>
    <property type="project" value="TreeGrafter"/>
</dbReference>
<keyword evidence="4" id="KW-0325">Glycoprotein</keyword>
<dbReference type="GO" id="GO:0034364">
    <property type="term" value="C:high-density lipoprotein particle"/>
    <property type="evidence" value="ECO:0007669"/>
    <property type="project" value="InterPro"/>
</dbReference>
<organism evidence="5 6">
    <name type="scientific">Labeo rohita</name>
    <name type="common">Indian major carp</name>
    <name type="synonym">Cyprinus rohita</name>
    <dbReference type="NCBI Taxonomy" id="84645"/>
    <lineage>
        <taxon>Eukaryota</taxon>
        <taxon>Metazoa</taxon>
        <taxon>Chordata</taxon>
        <taxon>Craniata</taxon>
        <taxon>Vertebrata</taxon>
        <taxon>Euteleostomi</taxon>
        <taxon>Actinopterygii</taxon>
        <taxon>Neopterygii</taxon>
        <taxon>Teleostei</taxon>
        <taxon>Ostariophysi</taxon>
        <taxon>Cypriniformes</taxon>
        <taxon>Cyprinidae</taxon>
        <taxon>Labeoninae</taxon>
        <taxon>Labeonini</taxon>
        <taxon>Labeo</taxon>
    </lineage>
</organism>
<evidence type="ECO:0000256" key="4">
    <source>
        <dbReference type="ARBA" id="ARBA00023180"/>
    </source>
</evidence>
<dbReference type="GO" id="GO:0008203">
    <property type="term" value="P:cholesterol metabolic process"/>
    <property type="evidence" value="ECO:0007669"/>
    <property type="project" value="TreeGrafter"/>
</dbReference>
<name>A0A498MM64_LABRO</name>
<dbReference type="GO" id="GO:0017129">
    <property type="term" value="F:triglyceride binding"/>
    <property type="evidence" value="ECO:0007669"/>
    <property type="project" value="TreeGrafter"/>
</dbReference>
<dbReference type="GO" id="GO:0055091">
    <property type="term" value="P:phospholipid homeostasis"/>
    <property type="evidence" value="ECO:0007669"/>
    <property type="project" value="TreeGrafter"/>
</dbReference>
<proteinExistence type="inferred from homology"/>
<dbReference type="GO" id="GO:0043691">
    <property type="term" value="P:reverse cholesterol transport"/>
    <property type="evidence" value="ECO:0007669"/>
    <property type="project" value="InterPro"/>
</dbReference>
<dbReference type="GO" id="GO:0034374">
    <property type="term" value="P:low-density lipoprotein particle remodeling"/>
    <property type="evidence" value="ECO:0007669"/>
    <property type="project" value="TreeGrafter"/>
</dbReference>
<dbReference type="GO" id="GO:0042632">
    <property type="term" value="P:cholesterol homeostasis"/>
    <property type="evidence" value="ECO:0007669"/>
    <property type="project" value="TreeGrafter"/>
</dbReference>
<comment type="caution">
    <text evidence="5">The sequence shown here is derived from an EMBL/GenBank/DDBJ whole genome shotgun (WGS) entry which is preliminary data.</text>
</comment>
<dbReference type="GO" id="GO:0031210">
    <property type="term" value="F:phosphatidylcholine binding"/>
    <property type="evidence" value="ECO:0007669"/>
    <property type="project" value="TreeGrafter"/>
</dbReference>
<dbReference type="GO" id="GO:0005548">
    <property type="term" value="F:phospholipid transporter activity"/>
    <property type="evidence" value="ECO:0007669"/>
    <property type="project" value="TreeGrafter"/>
</dbReference>
<gene>
    <name evidence="5" type="ORF">ROHU_026419</name>
</gene>
<evidence type="ECO:0000256" key="2">
    <source>
        <dbReference type="ARBA" id="ARBA00007292"/>
    </source>
</evidence>
<dbReference type="PANTHER" id="PTHR47616">
    <property type="entry name" value="CHOLESTERYL ESTER TRANSFER PROTEIN"/>
    <property type="match status" value="1"/>
</dbReference>
<dbReference type="GO" id="GO:0034372">
    <property type="term" value="P:very-low-density lipoprotein particle remodeling"/>
    <property type="evidence" value="ECO:0007669"/>
    <property type="project" value="TreeGrafter"/>
</dbReference>
<dbReference type="GO" id="GO:0120020">
    <property type="term" value="F:cholesterol transfer activity"/>
    <property type="evidence" value="ECO:0007669"/>
    <property type="project" value="InterPro"/>
</dbReference>